<dbReference type="InterPro" id="IPR041457">
    <property type="entry name" value="CxC2_KDZ-assoc"/>
</dbReference>
<dbReference type="Proteomes" id="UP000714275">
    <property type="component" value="Unassembled WGS sequence"/>
</dbReference>
<gene>
    <name evidence="3" type="ORF">EV702DRAFT_1182597</name>
</gene>
<dbReference type="Pfam" id="PF18758">
    <property type="entry name" value="KDZ"/>
    <property type="match status" value="1"/>
</dbReference>
<dbReference type="PANTHER" id="PTHR33096">
    <property type="entry name" value="CXC2 DOMAIN-CONTAINING PROTEIN"/>
    <property type="match status" value="1"/>
</dbReference>
<evidence type="ECO:0000313" key="3">
    <source>
        <dbReference type="EMBL" id="KAG1764395.1"/>
    </source>
</evidence>
<dbReference type="AlphaFoldDB" id="A0A9P6ZGR9"/>
<evidence type="ECO:0000313" key="4">
    <source>
        <dbReference type="Proteomes" id="UP000714275"/>
    </source>
</evidence>
<feature type="coiled-coil region" evidence="1">
    <location>
        <begin position="734"/>
        <end position="761"/>
    </location>
</feature>
<organism evidence="3 4">
    <name type="scientific">Suillus placidus</name>
    <dbReference type="NCBI Taxonomy" id="48579"/>
    <lineage>
        <taxon>Eukaryota</taxon>
        <taxon>Fungi</taxon>
        <taxon>Dikarya</taxon>
        <taxon>Basidiomycota</taxon>
        <taxon>Agaricomycotina</taxon>
        <taxon>Agaricomycetes</taxon>
        <taxon>Agaricomycetidae</taxon>
        <taxon>Boletales</taxon>
        <taxon>Suillineae</taxon>
        <taxon>Suillaceae</taxon>
        <taxon>Suillus</taxon>
    </lineage>
</organism>
<dbReference type="Pfam" id="PF18803">
    <property type="entry name" value="CxC2"/>
    <property type="match status" value="1"/>
</dbReference>
<evidence type="ECO:0000256" key="1">
    <source>
        <dbReference type="SAM" id="Coils"/>
    </source>
</evidence>
<comment type="caution">
    <text evidence="3">The sequence shown here is derived from an EMBL/GenBank/DDBJ whole genome shotgun (WGS) entry which is preliminary data.</text>
</comment>
<name>A0A9P6ZGR9_9AGAM</name>
<dbReference type="EMBL" id="JABBWD010000126">
    <property type="protein sequence ID" value="KAG1764395.1"/>
    <property type="molecule type" value="Genomic_DNA"/>
</dbReference>
<accession>A0A9P6ZGR9</accession>
<protein>
    <recommendedName>
        <fullName evidence="2">CxC2-like cysteine cluster KDZ transposase-associated domain-containing protein</fullName>
    </recommendedName>
</protein>
<dbReference type="InterPro" id="IPR040521">
    <property type="entry name" value="KDZ"/>
</dbReference>
<proteinExistence type="predicted"/>
<sequence length="925" mass="105419">MFYQDHPLLMWLNHRVLFLREMIRLEGRVSMGLCLECDGPNPEYKCQDCFGSELHCSDCILSVHKWNGQYFERISLKALGLRIQLGHVTGRQCANPHRAFNDDFVIIDVLGIHEVALDFCGCTMAESHKQQLLRMSLFPSTTSDPKTTATFHVLEQYHLLSFESKISAYEFYHALHRMSDNTGLLDRYESFMRMIREWGHLKMLKRSGRGHNPKGIDATTQGECAVLCPACPHPCKNLPANWKDAPQRGIVADIDTIIWLYGLFLAIDANFRLKRKAVSNDSVDPSLSSGWAYFVDDEAYKGFLDSNLDNAQEKSTCSSHNAMNMADMKPNRGLAATGLGTVDCAHHNMKWPNAVGDLQKDIGNLTVCRYVNMDYLFLSTLRHTVTDTLNISYDIACQWHKKLWHHMAAFPVSMQLLPAFKTISFFVPKFHLPAHIEECQTSFSFNFKSGVSRTDGEAPERGWANINPIASSTKEMGPGARRDTLDDYFGDSNWKKVVKLGHTMLNKLKDALPERQDHHEALDDLEEGLRGEYSAALAQWREQVEAWECDPTKPNPFERRVEIVTMASVRLELARDDQNDIQMGTCLALHEDCTPSVLISTGLELEEQQTGLSIHASDNQEGKLLQRNNTLQHRIDTWTKFQELYMPSLAVLHVSERSVSGGITAAVTTPETIKIWLPSQIGRTAPCDTRLQTIEWKLRYAQAHDALRSLRSNLRAQTAILKYKDRNLRGQGANTRARNTLKAVEARLEAAASTYERAHKALVVLAPLVNQTGWHSSLRPLNRTNIRSMTDLLWGESEGTRKLSWIWNMRGAAPDEMDNMRIEWCKARAWAMRWAEEVELLKEEMRRILQFFEWRAQCWDECGLEDALHDVVDDDEREGLLAYAKCQASLCRRLAESFRTSWTDTLALADSFNKSLVTQQDKDID</sequence>
<dbReference type="OrthoDB" id="3261436at2759"/>
<reference evidence="3" key="1">
    <citation type="journal article" date="2020" name="New Phytol.">
        <title>Comparative genomics reveals dynamic genome evolution in host specialist ectomycorrhizal fungi.</title>
        <authorList>
            <person name="Lofgren L.A."/>
            <person name="Nguyen N.H."/>
            <person name="Vilgalys R."/>
            <person name="Ruytinx J."/>
            <person name="Liao H.L."/>
            <person name="Branco S."/>
            <person name="Kuo A."/>
            <person name="LaButti K."/>
            <person name="Lipzen A."/>
            <person name="Andreopoulos W."/>
            <person name="Pangilinan J."/>
            <person name="Riley R."/>
            <person name="Hundley H."/>
            <person name="Na H."/>
            <person name="Barry K."/>
            <person name="Grigoriev I.V."/>
            <person name="Stajich J.E."/>
            <person name="Kennedy P.G."/>
        </authorList>
    </citation>
    <scope>NUCLEOTIDE SEQUENCE</scope>
    <source>
        <strain evidence="3">DOB743</strain>
    </source>
</reference>
<dbReference type="PANTHER" id="PTHR33096:SF1">
    <property type="entry name" value="CXC1-LIKE CYSTEINE CLUSTER ASSOCIATED WITH KDZ TRANSPOSASES DOMAIN-CONTAINING PROTEIN"/>
    <property type="match status" value="1"/>
</dbReference>
<keyword evidence="4" id="KW-1185">Reference proteome</keyword>
<feature type="domain" description="CxC2-like cysteine cluster KDZ transposase-associated" evidence="2">
    <location>
        <begin position="76"/>
        <end position="183"/>
    </location>
</feature>
<evidence type="ECO:0000259" key="2">
    <source>
        <dbReference type="Pfam" id="PF18803"/>
    </source>
</evidence>
<keyword evidence="1" id="KW-0175">Coiled coil</keyword>